<name>A0A4V2G9U8_9MICC</name>
<dbReference type="AlphaFoldDB" id="A0A4V2G9U8"/>
<organism evidence="2 3">
    <name type="scientific">Zhihengliuella halotolerans</name>
    <dbReference type="NCBI Taxonomy" id="370736"/>
    <lineage>
        <taxon>Bacteria</taxon>
        <taxon>Bacillati</taxon>
        <taxon>Actinomycetota</taxon>
        <taxon>Actinomycetes</taxon>
        <taxon>Micrococcales</taxon>
        <taxon>Micrococcaceae</taxon>
        <taxon>Zhihengliuella</taxon>
    </lineage>
</organism>
<evidence type="ECO:0000313" key="2">
    <source>
        <dbReference type="EMBL" id="RZU61816.1"/>
    </source>
</evidence>
<keyword evidence="3" id="KW-1185">Reference proteome</keyword>
<accession>A0A4V2G9U8</accession>
<feature type="region of interest" description="Disordered" evidence="1">
    <location>
        <begin position="1"/>
        <end position="39"/>
    </location>
</feature>
<dbReference type="EMBL" id="SHLA01000001">
    <property type="protein sequence ID" value="RZU61816.1"/>
    <property type="molecule type" value="Genomic_DNA"/>
</dbReference>
<feature type="compositionally biased region" description="Polar residues" evidence="1">
    <location>
        <begin position="1"/>
        <end position="15"/>
    </location>
</feature>
<evidence type="ECO:0000313" key="3">
    <source>
        <dbReference type="Proteomes" id="UP000292685"/>
    </source>
</evidence>
<proteinExistence type="predicted"/>
<dbReference type="Proteomes" id="UP000292685">
    <property type="component" value="Unassembled WGS sequence"/>
</dbReference>
<sequence length="92" mass="9616">MSSEAATPDAGTSAQFPHLQRSIDVSGADWPERLEPTGEPEIDAALDVLAGVPSSALDGHIAVFENVHSLLRESLEASEHLATADALPENDA</sequence>
<reference evidence="2 3" key="1">
    <citation type="submission" date="2019-02" db="EMBL/GenBank/DDBJ databases">
        <title>Sequencing the genomes of 1000 actinobacteria strains.</title>
        <authorList>
            <person name="Klenk H.-P."/>
        </authorList>
    </citation>
    <scope>NUCLEOTIDE SEQUENCE [LARGE SCALE GENOMIC DNA]</scope>
    <source>
        <strain evidence="2 3">DSM 17364</strain>
    </source>
</reference>
<evidence type="ECO:0000256" key="1">
    <source>
        <dbReference type="SAM" id="MobiDB-lite"/>
    </source>
</evidence>
<protein>
    <submittedName>
        <fullName evidence="2">Uncharacterized protein</fullName>
    </submittedName>
</protein>
<comment type="caution">
    <text evidence="2">The sequence shown here is derived from an EMBL/GenBank/DDBJ whole genome shotgun (WGS) entry which is preliminary data.</text>
</comment>
<dbReference type="RefSeq" id="WP_207219351.1">
    <property type="nucleotide sequence ID" value="NZ_SHLA01000001.1"/>
</dbReference>
<gene>
    <name evidence="2" type="ORF">EV380_1395</name>
</gene>